<dbReference type="EMBL" id="JAPDFR010000001">
    <property type="protein sequence ID" value="KAK0391214.1"/>
    <property type="molecule type" value="Genomic_DNA"/>
</dbReference>
<gene>
    <name evidence="2" type="ORF">NLU13_0715</name>
</gene>
<evidence type="ECO:0000313" key="3">
    <source>
        <dbReference type="Proteomes" id="UP001175261"/>
    </source>
</evidence>
<evidence type="ECO:0000313" key="2">
    <source>
        <dbReference type="EMBL" id="KAK0391214.1"/>
    </source>
</evidence>
<evidence type="ECO:0000256" key="1">
    <source>
        <dbReference type="SAM" id="SignalP"/>
    </source>
</evidence>
<keyword evidence="1" id="KW-0732">Signal</keyword>
<accession>A0AA39GQB7</accession>
<proteinExistence type="predicted"/>
<name>A0AA39GQB7_SARSR</name>
<protein>
    <submittedName>
        <fullName evidence="2">Uncharacterized protein</fullName>
    </submittedName>
</protein>
<organism evidence="2 3">
    <name type="scientific">Sarocladium strictum</name>
    <name type="common">Black bundle disease fungus</name>
    <name type="synonym">Acremonium strictum</name>
    <dbReference type="NCBI Taxonomy" id="5046"/>
    <lineage>
        <taxon>Eukaryota</taxon>
        <taxon>Fungi</taxon>
        <taxon>Dikarya</taxon>
        <taxon>Ascomycota</taxon>
        <taxon>Pezizomycotina</taxon>
        <taxon>Sordariomycetes</taxon>
        <taxon>Hypocreomycetidae</taxon>
        <taxon>Hypocreales</taxon>
        <taxon>Sarocladiaceae</taxon>
        <taxon>Sarocladium</taxon>
    </lineage>
</organism>
<keyword evidence="3" id="KW-1185">Reference proteome</keyword>
<dbReference type="Proteomes" id="UP001175261">
    <property type="component" value="Unassembled WGS sequence"/>
</dbReference>
<comment type="caution">
    <text evidence="2">The sequence shown here is derived from an EMBL/GenBank/DDBJ whole genome shotgun (WGS) entry which is preliminary data.</text>
</comment>
<dbReference type="AlphaFoldDB" id="A0AA39GQB7"/>
<sequence length="172" mass="18773">MKFSTILSGLFAATAIAAPVSSSTATTTEARDVVDTSPNPLSARTVFNAGSFNNLRFNQIDLRYLQGLNAFDLQLFQTLSVRNNLDVVFFQNVFNAQVFDINALLQLQSLHTLLLIGRTGVFNSFDLRGLQFSNLNFGLINSLAGVDLVQFIDTSFSSQIQTVADAVSVQII</sequence>
<feature type="chain" id="PRO_5041359315" evidence="1">
    <location>
        <begin position="18"/>
        <end position="172"/>
    </location>
</feature>
<feature type="signal peptide" evidence="1">
    <location>
        <begin position="1"/>
        <end position="17"/>
    </location>
</feature>
<reference evidence="2" key="1">
    <citation type="submission" date="2022-10" db="EMBL/GenBank/DDBJ databases">
        <title>Determination and structural analysis of whole genome sequence of Sarocladium strictum F4-1.</title>
        <authorList>
            <person name="Hu L."/>
            <person name="Jiang Y."/>
        </authorList>
    </citation>
    <scope>NUCLEOTIDE SEQUENCE</scope>
    <source>
        <strain evidence="2">F4-1</strain>
    </source>
</reference>